<dbReference type="InterPro" id="IPR037143">
    <property type="entry name" value="4-PPantetheinyl_Trfase_dom_sf"/>
</dbReference>
<dbReference type="GO" id="GO:0005886">
    <property type="term" value="C:plasma membrane"/>
    <property type="evidence" value="ECO:0007669"/>
    <property type="project" value="TreeGrafter"/>
</dbReference>
<dbReference type="SUPFAM" id="SSF56214">
    <property type="entry name" value="4'-phosphopantetheinyl transferase"/>
    <property type="match status" value="1"/>
</dbReference>
<dbReference type="GO" id="GO:0009366">
    <property type="term" value="C:enterobactin synthetase complex"/>
    <property type="evidence" value="ECO:0007669"/>
    <property type="project" value="InterPro"/>
</dbReference>
<dbReference type="RefSeq" id="WP_010837595.1">
    <property type="nucleotide sequence ID" value="NZ_QRCM01000001.1"/>
</dbReference>
<evidence type="ECO:0000256" key="1">
    <source>
        <dbReference type="ARBA" id="ARBA00022679"/>
    </source>
</evidence>
<organism evidence="6 7">
    <name type="scientific">Rhodococcus rhodnii</name>
    <dbReference type="NCBI Taxonomy" id="38312"/>
    <lineage>
        <taxon>Bacteria</taxon>
        <taxon>Bacillati</taxon>
        <taxon>Actinomycetota</taxon>
        <taxon>Actinomycetes</taxon>
        <taxon>Mycobacteriales</taxon>
        <taxon>Nocardiaceae</taxon>
        <taxon>Rhodococcus</taxon>
    </lineage>
</organism>
<name>A0A6P2CDP6_9NOCA</name>
<dbReference type="GO" id="GO:0009239">
    <property type="term" value="P:enterobactin biosynthetic process"/>
    <property type="evidence" value="ECO:0007669"/>
    <property type="project" value="InterPro"/>
</dbReference>
<dbReference type="PANTHER" id="PTHR38096:SF1">
    <property type="entry name" value="ENTEROBACTIN SYNTHASE COMPONENT D"/>
    <property type="match status" value="1"/>
</dbReference>
<comment type="cofactor">
    <cofactor evidence="3">
        <name>Mg(2+)</name>
        <dbReference type="ChEBI" id="CHEBI:18420"/>
    </cofactor>
</comment>
<reference evidence="6 7" key="1">
    <citation type="submission" date="2018-07" db="EMBL/GenBank/DDBJ databases">
        <title>Genome sequence of Rhodococcus rhodnii ATCC 35071 from Rhodnius prolixus.</title>
        <authorList>
            <person name="Patel V."/>
            <person name="Vogel K.J."/>
        </authorList>
    </citation>
    <scope>NUCLEOTIDE SEQUENCE [LARGE SCALE GENOMIC DNA]</scope>
    <source>
        <strain evidence="6 7">ATCC 35071</strain>
    </source>
</reference>
<proteinExistence type="predicted"/>
<dbReference type="PRINTS" id="PR01399">
    <property type="entry name" value="ENTSNTHTASED"/>
</dbReference>
<feature type="binding site" evidence="2">
    <location>
        <position position="161"/>
    </location>
    <ligand>
        <name>CoA</name>
        <dbReference type="ChEBI" id="CHEBI:57287"/>
    </ligand>
</feature>
<feature type="binding site" evidence="2">
    <location>
        <position position="47"/>
    </location>
    <ligand>
        <name>CoA</name>
        <dbReference type="ChEBI" id="CHEBI:57287"/>
    </ligand>
</feature>
<dbReference type="AlphaFoldDB" id="A0A6P2CDP6"/>
<dbReference type="NCBIfam" id="NF042923">
    <property type="entry name" value="4PPT_Npt"/>
    <property type="match status" value="1"/>
</dbReference>
<dbReference type="InterPro" id="IPR003542">
    <property type="entry name" value="Enbac_synth_compD-like"/>
</dbReference>
<feature type="domain" description="4'-phosphopantetheinyl transferase" evidence="4">
    <location>
        <begin position="101"/>
        <end position="173"/>
    </location>
</feature>
<feature type="binding site" evidence="2">
    <location>
        <position position="151"/>
    </location>
    <ligand>
        <name>CoA</name>
        <dbReference type="ChEBI" id="CHEBI:57287"/>
    </ligand>
</feature>
<evidence type="ECO:0000256" key="3">
    <source>
        <dbReference type="PIRSR" id="PIRSR603542-2"/>
    </source>
</evidence>
<dbReference type="GO" id="GO:0000287">
    <property type="term" value="F:magnesium ion binding"/>
    <property type="evidence" value="ECO:0007669"/>
    <property type="project" value="InterPro"/>
</dbReference>
<gene>
    <name evidence="6" type="ORF">DW322_12380</name>
</gene>
<keyword evidence="3" id="KW-0479">Metal-binding</keyword>
<feature type="binding site" evidence="2">
    <location>
        <begin position="83"/>
        <end position="84"/>
    </location>
    <ligand>
        <name>CoA</name>
        <dbReference type="ChEBI" id="CHEBI:57287"/>
    </ligand>
</feature>
<feature type="domain" description="4'-phosphopantetheinyl transferase N-terminal" evidence="5">
    <location>
        <begin position="28"/>
        <end position="94"/>
    </location>
</feature>
<evidence type="ECO:0000259" key="4">
    <source>
        <dbReference type="Pfam" id="PF01648"/>
    </source>
</evidence>
<sequence>MIERILPGGVAAAELFEDPPGLAPHPQEAPLVARAVDKRKREFVGARHCARTAMRTLGVEEGPILKGDKGAPVWPRGLVGSLTHCDGYRGAVLAYAMAMRSLGIDAEPGAPLPEGVLGHVSLPEERERLAAADDTVHWDRLLFCAKEATYKAWFPLTNRWLGFEDADITFERDADSADGAVTGRFRSRLLVSGETVDGGAPLTEFTGRWLAADGLILTAIAVS</sequence>
<dbReference type="InterPro" id="IPR053566">
    <property type="entry name" value="P-Pant_transferase"/>
</dbReference>
<dbReference type="GO" id="GO:0008897">
    <property type="term" value="F:holo-[acyl-carrier-protein] synthase activity"/>
    <property type="evidence" value="ECO:0007669"/>
    <property type="project" value="InterPro"/>
</dbReference>
<feature type="binding site" evidence="2">
    <location>
        <position position="105"/>
    </location>
    <ligand>
        <name>CoA</name>
        <dbReference type="ChEBI" id="CHEBI:57287"/>
    </ligand>
</feature>
<feature type="binding site" evidence="3">
    <location>
        <position position="107"/>
    </location>
    <ligand>
        <name>Mg(2+)</name>
        <dbReference type="ChEBI" id="CHEBI:18420"/>
    </ligand>
</feature>
<protein>
    <submittedName>
        <fullName evidence="6">4'-phosphopantetheinyl transferase</fullName>
    </submittedName>
</protein>
<evidence type="ECO:0000313" key="7">
    <source>
        <dbReference type="Proteomes" id="UP000471120"/>
    </source>
</evidence>
<dbReference type="InterPro" id="IPR008278">
    <property type="entry name" value="4-PPantetheinyl_Trfase_dom"/>
</dbReference>
<dbReference type="Pfam" id="PF17837">
    <property type="entry name" value="4PPT_N"/>
    <property type="match status" value="1"/>
</dbReference>
<feature type="binding site" evidence="2">
    <location>
        <position position="147"/>
    </location>
    <ligand>
        <name>CoA</name>
        <dbReference type="ChEBI" id="CHEBI:57287"/>
    </ligand>
</feature>
<evidence type="ECO:0000313" key="6">
    <source>
        <dbReference type="EMBL" id="TXG90877.1"/>
    </source>
</evidence>
<keyword evidence="3" id="KW-0460">Magnesium</keyword>
<accession>A0A6P2CDP6</accession>
<comment type="caution">
    <text evidence="6">The sequence shown here is derived from an EMBL/GenBank/DDBJ whole genome shotgun (WGS) entry which is preliminary data.</text>
</comment>
<dbReference type="PANTHER" id="PTHR38096">
    <property type="entry name" value="ENTEROBACTIN SYNTHASE COMPONENT D"/>
    <property type="match status" value="1"/>
</dbReference>
<dbReference type="Proteomes" id="UP000471120">
    <property type="component" value="Unassembled WGS sequence"/>
</dbReference>
<dbReference type="Pfam" id="PF01648">
    <property type="entry name" value="ACPS"/>
    <property type="match status" value="1"/>
</dbReference>
<evidence type="ECO:0000259" key="5">
    <source>
        <dbReference type="Pfam" id="PF17837"/>
    </source>
</evidence>
<feature type="binding site" evidence="3">
    <location>
        <position position="105"/>
    </location>
    <ligand>
        <name>Mg(2+)</name>
        <dbReference type="ChEBI" id="CHEBI:18420"/>
    </ligand>
</feature>
<dbReference type="EMBL" id="QRCM01000001">
    <property type="protein sequence ID" value="TXG90877.1"/>
    <property type="molecule type" value="Genomic_DNA"/>
</dbReference>
<evidence type="ECO:0000256" key="2">
    <source>
        <dbReference type="PIRSR" id="PIRSR603542-1"/>
    </source>
</evidence>
<feature type="binding site" evidence="3">
    <location>
        <position position="106"/>
    </location>
    <ligand>
        <name>Mg(2+)</name>
        <dbReference type="ChEBI" id="CHEBI:18420"/>
    </ligand>
</feature>
<feature type="binding site" evidence="2">
    <location>
        <position position="39"/>
    </location>
    <ligand>
        <name>CoA</name>
        <dbReference type="ChEBI" id="CHEBI:57287"/>
    </ligand>
</feature>
<keyword evidence="1 6" id="KW-0808">Transferase</keyword>
<dbReference type="InterPro" id="IPR041354">
    <property type="entry name" value="4PPT_N"/>
</dbReference>